<feature type="domain" description="DUF218" evidence="2">
    <location>
        <begin position="101"/>
        <end position="234"/>
    </location>
</feature>
<reference evidence="3" key="2">
    <citation type="submission" date="2019-11" db="EMBL/GenBank/DDBJ databases">
        <title>Improved Assembly of Tolypothrix boutellei genome.</title>
        <authorList>
            <person name="Sarangi A.N."/>
            <person name="Mukherjee M."/>
            <person name="Ghosh S."/>
            <person name="Singh D."/>
            <person name="Das A."/>
            <person name="Kant S."/>
            <person name="Prusty A."/>
            <person name="Tripathy S."/>
        </authorList>
    </citation>
    <scope>NUCLEOTIDE SEQUENCE</scope>
    <source>
        <strain evidence="3">VB521301</strain>
    </source>
</reference>
<dbReference type="Pfam" id="PF02698">
    <property type="entry name" value="DUF218"/>
    <property type="match status" value="1"/>
</dbReference>
<keyword evidence="1" id="KW-1133">Transmembrane helix</keyword>
<dbReference type="STRING" id="1479485.DA73_0211425"/>
<proteinExistence type="predicted"/>
<dbReference type="GO" id="GO:0005886">
    <property type="term" value="C:plasma membrane"/>
    <property type="evidence" value="ECO:0007669"/>
    <property type="project" value="TreeGrafter"/>
</dbReference>
<dbReference type="PANTHER" id="PTHR30336">
    <property type="entry name" value="INNER MEMBRANE PROTEIN, PROBABLE PERMEASE"/>
    <property type="match status" value="1"/>
</dbReference>
<evidence type="ECO:0000259" key="2">
    <source>
        <dbReference type="Pfam" id="PF02698"/>
    </source>
</evidence>
<sequence>MFNLAMCVSEAYRQYHSVNQWLGLKATLSQWLTTPVVIVLPLLFLVLLPWIFPRLRWKRIISTLGVLLLVVYFSATFPLTIAVAKKGLVAFIPPDSGTGVDAIVVLGRGKPFRRSRVEVAAELWKARRAPLIFASGSGDGSEIVEQLKEKGIPASALSEEHCSETTRENALFTASELQPRGVKRILLVTDPPHMLRSLLTFQSLGFEVTPHTSPVPSGLSSSKTAVLLFYEYMGLVSYGLQGRFLPQNGKEIAPPVAKVKNLQTLGNL</sequence>
<protein>
    <submittedName>
        <fullName evidence="3">YdcF family protein</fullName>
    </submittedName>
</protein>
<reference evidence="4" key="1">
    <citation type="journal article" date="2015" name="Genome Announc.">
        <title>Draft Genome Sequence of Tolypothrix boutellei Strain VB521301.</title>
        <authorList>
            <person name="Chandrababunaidu M.M."/>
            <person name="Singh D."/>
            <person name="Sen D."/>
            <person name="Bhan S."/>
            <person name="Das S."/>
            <person name="Gupta A."/>
            <person name="Adhikary S.P."/>
            <person name="Tripathy S."/>
        </authorList>
    </citation>
    <scope>NUCLEOTIDE SEQUENCE</scope>
    <source>
        <strain evidence="4">VB521301</strain>
    </source>
</reference>
<evidence type="ECO:0000256" key="1">
    <source>
        <dbReference type="SAM" id="Phobius"/>
    </source>
</evidence>
<keyword evidence="1" id="KW-0472">Membrane</keyword>
<dbReference type="Gene3D" id="3.40.50.620">
    <property type="entry name" value="HUPs"/>
    <property type="match status" value="1"/>
</dbReference>
<keyword evidence="5" id="KW-1185">Reference proteome</keyword>
<organism evidence="4">
    <name type="scientific">Tolypothrix bouteillei VB521301</name>
    <dbReference type="NCBI Taxonomy" id="1479485"/>
    <lineage>
        <taxon>Bacteria</taxon>
        <taxon>Bacillati</taxon>
        <taxon>Cyanobacteriota</taxon>
        <taxon>Cyanophyceae</taxon>
        <taxon>Nostocales</taxon>
        <taxon>Tolypothrichaceae</taxon>
        <taxon>Tolypothrix</taxon>
    </lineage>
</organism>
<dbReference type="PANTHER" id="PTHR30336:SF4">
    <property type="entry name" value="ENVELOPE BIOGENESIS FACTOR ELYC"/>
    <property type="match status" value="1"/>
</dbReference>
<comment type="caution">
    <text evidence="4">The sequence shown here is derived from an EMBL/GenBank/DDBJ whole genome shotgun (WGS) entry which is preliminary data.</text>
</comment>
<dbReference type="OrthoDB" id="420315at2"/>
<dbReference type="GO" id="GO:0000270">
    <property type="term" value="P:peptidoglycan metabolic process"/>
    <property type="evidence" value="ECO:0007669"/>
    <property type="project" value="TreeGrafter"/>
</dbReference>
<dbReference type="Proteomes" id="UP000029738">
    <property type="component" value="Unassembled WGS sequence"/>
</dbReference>
<dbReference type="InterPro" id="IPR051599">
    <property type="entry name" value="Cell_Envelope_Assoc"/>
</dbReference>
<feature type="transmembrane region" description="Helical" evidence="1">
    <location>
        <begin position="64"/>
        <end position="84"/>
    </location>
</feature>
<feature type="transmembrane region" description="Helical" evidence="1">
    <location>
        <begin position="31"/>
        <end position="52"/>
    </location>
</feature>
<dbReference type="EMBL" id="JHEG04000001">
    <property type="protein sequence ID" value="KAF3890509.1"/>
    <property type="molecule type" value="Genomic_DNA"/>
</dbReference>
<gene>
    <name evidence="4" type="ORF">DA73_0211425</name>
    <name evidence="3" type="ORF">DA73_0400037430</name>
</gene>
<keyword evidence="1" id="KW-0812">Transmembrane</keyword>
<dbReference type="RefSeq" id="WP_038085147.1">
    <property type="nucleotide sequence ID" value="NZ_JHEG04000001.1"/>
</dbReference>
<evidence type="ECO:0000313" key="5">
    <source>
        <dbReference type="Proteomes" id="UP000029738"/>
    </source>
</evidence>
<name>A0A0C1R3P9_9CYAN</name>
<dbReference type="AlphaFoldDB" id="A0A0C1R3P9"/>
<dbReference type="InterPro" id="IPR014729">
    <property type="entry name" value="Rossmann-like_a/b/a_fold"/>
</dbReference>
<dbReference type="InterPro" id="IPR003848">
    <property type="entry name" value="DUF218"/>
</dbReference>
<evidence type="ECO:0000313" key="3">
    <source>
        <dbReference type="EMBL" id="KAF3890509.1"/>
    </source>
</evidence>
<dbReference type="GO" id="GO:0043164">
    <property type="term" value="P:Gram-negative-bacterium-type cell wall biogenesis"/>
    <property type="evidence" value="ECO:0007669"/>
    <property type="project" value="TreeGrafter"/>
</dbReference>
<evidence type="ECO:0000313" key="4">
    <source>
        <dbReference type="EMBL" id="KIE12174.1"/>
    </source>
</evidence>
<dbReference type="EMBL" id="JHEG02000037">
    <property type="protein sequence ID" value="KIE12174.1"/>
    <property type="molecule type" value="Genomic_DNA"/>
</dbReference>
<dbReference type="CDD" id="cd06259">
    <property type="entry name" value="YdcF-like"/>
    <property type="match status" value="1"/>
</dbReference>
<accession>A0A0C1R3P9</accession>